<comment type="caution">
    <text evidence="2">The sequence shown here is derived from an EMBL/GenBank/DDBJ whole genome shotgun (WGS) entry which is preliminary data.</text>
</comment>
<keyword evidence="3" id="KW-1185">Reference proteome</keyword>
<dbReference type="Proteomes" id="UP000433104">
    <property type="component" value="Unassembled WGS sequence"/>
</dbReference>
<keyword evidence="1" id="KW-0812">Transmembrane</keyword>
<protein>
    <submittedName>
        <fullName evidence="2">Uncharacterized protein</fullName>
    </submittedName>
</protein>
<dbReference type="OrthoDB" id="7428490at2"/>
<accession>A0A844ZDP6</accession>
<proteinExistence type="predicted"/>
<keyword evidence="1" id="KW-1133">Transmembrane helix</keyword>
<feature type="transmembrane region" description="Helical" evidence="1">
    <location>
        <begin position="105"/>
        <end position="124"/>
    </location>
</feature>
<gene>
    <name evidence="2" type="ORF">GRI38_04515</name>
</gene>
<name>A0A844ZDP6_9SPHN</name>
<dbReference type="RefSeq" id="WP_160681698.1">
    <property type="nucleotide sequence ID" value="NZ_WTYW01000001.1"/>
</dbReference>
<organism evidence="2 3">
    <name type="scientific">Parapontixanthobacter aurantiacus</name>
    <dbReference type="NCBI Taxonomy" id="1463599"/>
    <lineage>
        <taxon>Bacteria</taxon>
        <taxon>Pseudomonadati</taxon>
        <taxon>Pseudomonadota</taxon>
        <taxon>Alphaproteobacteria</taxon>
        <taxon>Sphingomonadales</taxon>
        <taxon>Erythrobacteraceae</taxon>
        <taxon>Parapontixanthobacter</taxon>
    </lineage>
</organism>
<evidence type="ECO:0000313" key="2">
    <source>
        <dbReference type="EMBL" id="MXO85286.1"/>
    </source>
</evidence>
<sequence length="125" mass="13329">MREEGEAFHEPEEGDIMAGDRRIARADTALPDWYASDAAYRPIPIVWFGGALVLQAIAQPAVAFVALSVLGLSAWIALILAALVTAVICRYVWAKGMAGAGAGWRWATILTLLLFLGITGLGLFA</sequence>
<evidence type="ECO:0000313" key="3">
    <source>
        <dbReference type="Proteomes" id="UP000433104"/>
    </source>
</evidence>
<keyword evidence="1" id="KW-0472">Membrane</keyword>
<reference evidence="2 3" key="1">
    <citation type="submission" date="2019-12" db="EMBL/GenBank/DDBJ databases">
        <title>Genomic-based taxomic classification of the family Erythrobacteraceae.</title>
        <authorList>
            <person name="Xu L."/>
        </authorList>
    </citation>
    <scope>NUCLEOTIDE SEQUENCE [LARGE SCALE GENOMIC DNA]</scope>
    <source>
        <strain evidence="2 3">MCCC 1A09962</strain>
    </source>
</reference>
<evidence type="ECO:0000256" key="1">
    <source>
        <dbReference type="SAM" id="Phobius"/>
    </source>
</evidence>
<feature type="transmembrane region" description="Helical" evidence="1">
    <location>
        <begin position="45"/>
        <end position="66"/>
    </location>
</feature>
<dbReference type="EMBL" id="WTYW01000001">
    <property type="protein sequence ID" value="MXO85286.1"/>
    <property type="molecule type" value="Genomic_DNA"/>
</dbReference>
<feature type="transmembrane region" description="Helical" evidence="1">
    <location>
        <begin position="72"/>
        <end position="93"/>
    </location>
</feature>
<dbReference type="AlphaFoldDB" id="A0A844ZDP6"/>